<feature type="compositionally biased region" description="Basic and acidic residues" evidence="1">
    <location>
        <begin position="7"/>
        <end position="17"/>
    </location>
</feature>
<feature type="region of interest" description="Disordered" evidence="1">
    <location>
        <begin position="1"/>
        <end position="28"/>
    </location>
</feature>
<proteinExistence type="predicted"/>
<protein>
    <submittedName>
        <fullName evidence="2">Uncharacterized protein</fullName>
    </submittedName>
</protein>
<dbReference type="EMBL" id="CCEI010000001">
    <property type="protein sequence ID" value="CDS81745.1"/>
    <property type="molecule type" value="Genomic_DNA"/>
</dbReference>
<keyword evidence="2" id="KW-0614">Plasmid</keyword>
<dbReference type="AlphaFoldDB" id="A0A2Z6IT27"/>
<reference evidence="2" key="1">
    <citation type="submission" date="2014-04" db="EMBL/GenBank/DDBJ databases">
        <authorList>
            <person name="Xu Y.W."/>
            <person name="Yang Q."/>
        </authorList>
    </citation>
    <scope>NUCLEOTIDE SEQUENCE</scope>
    <source>
        <strain evidence="2">TGCL_27</strain>
    </source>
</reference>
<evidence type="ECO:0000256" key="1">
    <source>
        <dbReference type="SAM" id="MobiDB-lite"/>
    </source>
</evidence>
<accession>A0A2Z6IT27</accession>
<name>A0A2Z6IT27_9BURK</name>
<reference evidence="2" key="2">
    <citation type="submission" date="2018-06" db="EMBL/GenBank/DDBJ databases">
        <title>Genetic characterization of 2,4-dichlorophenoxyacetic acid degradative plasmids in agricultural soils of the Mekong delta, Vietnam.</title>
        <authorList>
            <person name="Nguyen T.P.O."/>
            <person name="De Mot R."/>
            <person name="Springael D."/>
        </authorList>
    </citation>
    <scope>NUCLEOTIDE SEQUENCE</scope>
    <source>
        <strain evidence="2">TGCL_27</strain>
    </source>
</reference>
<evidence type="ECO:0000313" key="2">
    <source>
        <dbReference type="EMBL" id="CDS81745.1"/>
    </source>
</evidence>
<sequence>MNQSLADHARTKAEHDALLTPRGLRRLN</sequence>
<geneLocation type="plasmid" evidence="2">
    <name>pPO27</name>
</geneLocation>
<organism evidence="2">
    <name type="scientific">Burkholderia sp. TGCL-27</name>
    <dbReference type="NCBI Taxonomy" id="1699189"/>
    <lineage>
        <taxon>Bacteria</taxon>
        <taxon>Pseudomonadati</taxon>
        <taxon>Pseudomonadota</taxon>
        <taxon>Betaproteobacteria</taxon>
        <taxon>Burkholderiales</taxon>
        <taxon>Burkholderiaceae</taxon>
        <taxon>Burkholderia</taxon>
    </lineage>
</organism>